<evidence type="ECO:0000313" key="2">
    <source>
        <dbReference type="Proteomes" id="UP000018009"/>
    </source>
</evidence>
<reference evidence="1" key="1">
    <citation type="submission" date="2012-11" db="EMBL/GenBank/DDBJ databases">
        <title>Dependencies among metagenomic species, viruses, plasmids and units of genetic variation.</title>
        <authorList>
            <person name="Nielsen H.B."/>
            <person name="Almeida M."/>
            <person name="Juncker A.S."/>
            <person name="Rasmussen S."/>
            <person name="Li J."/>
            <person name="Sunagawa S."/>
            <person name="Plichta D."/>
            <person name="Gautier L."/>
            <person name="Le Chatelier E."/>
            <person name="Peletier E."/>
            <person name="Bonde I."/>
            <person name="Nielsen T."/>
            <person name="Manichanh C."/>
            <person name="Arumugam M."/>
            <person name="Batto J."/>
            <person name="Santos M.B.Q.D."/>
            <person name="Blom N."/>
            <person name="Borruel N."/>
            <person name="Burgdorf K.S."/>
            <person name="Boumezbeur F."/>
            <person name="Casellas F."/>
            <person name="Dore J."/>
            <person name="Guarner F."/>
            <person name="Hansen T."/>
            <person name="Hildebrand F."/>
            <person name="Kaas R.S."/>
            <person name="Kennedy S."/>
            <person name="Kristiansen K."/>
            <person name="Kultima J.R."/>
            <person name="Leonard P."/>
            <person name="Levenez F."/>
            <person name="Lund O."/>
            <person name="Moumen B."/>
            <person name="Le Paslier D."/>
            <person name="Pons N."/>
            <person name="Pedersen O."/>
            <person name="Prifti E."/>
            <person name="Qin J."/>
            <person name="Raes J."/>
            <person name="Tap J."/>
            <person name="Tims S."/>
            <person name="Ussery D.W."/>
            <person name="Yamada T."/>
            <person name="MetaHit consortium"/>
            <person name="Renault P."/>
            <person name="Sicheritz-Ponten T."/>
            <person name="Bork P."/>
            <person name="Wang J."/>
            <person name="Brunak S."/>
            <person name="Ehrlich S.D."/>
        </authorList>
    </citation>
    <scope>NUCLEOTIDE SEQUENCE [LARGE SCALE GENOMIC DNA]</scope>
</reference>
<protein>
    <submittedName>
        <fullName evidence="1">Uncharacterized protein</fullName>
    </submittedName>
</protein>
<accession>R6JLK7</accession>
<organism evidence="1 2">
    <name type="scientific">[Clostridium] clostridioforme CAG:132</name>
    <dbReference type="NCBI Taxonomy" id="1263065"/>
    <lineage>
        <taxon>Bacteria</taxon>
        <taxon>Bacillati</taxon>
        <taxon>Bacillota</taxon>
        <taxon>Clostridia</taxon>
        <taxon>Lachnospirales</taxon>
        <taxon>Lachnospiraceae</taxon>
        <taxon>Enterocloster</taxon>
    </lineage>
</organism>
<gene>
    <name evidence="1" type="ORF">BN486_02338</name>
</gene>
<name>R6JLK7_9FIRM</name>
<comment type="caution">
    <text evidence="1">The sequence shown here is derived from an EMBL/GenBank/DDBJ whole genome shotgun (WGS) entry which is preliminary data.</text>
</comment>
<proteinExistence type="predicted"/>
<dbReference type="EMBL" id="CBDY010000133">
    <property type="protein sequence ID" value="CDB62210.1"/>
    <property type="molecule type" value="Genomic_DNA"/>
</dbReference>
<sequence length="251" mass="28542">MTVGKLQHQALVLPVGGHQGNSVCNGLSRVLYSHPFSIYNNLSLRQGIESADSIEQFCLSVSLQSGHPQYLSFMYLEADVVQLMVRIRQVFYLKYDLAVVCLAYRRREYMIQGTPHHHAYQIILIYLVHVPGPNITSVLEYSNPVAQLKQLLQTVGNENNCLSVRNQIVDNLIQLLYLLFRQCGSRLVQNNQFRVPDQNLKDFRHLLFSHRQAAHSGIRINVDSIAVHNVQNALFDFPSVDSSQTGNRLLV</sequence>
<dbReference type="AlphaFoldDB" id="R6JLK7"/>
<dbReference type="Proteomes" id="UP000018009">
    <property type="component" value="Unassembled WGS sequence"/>
</dbReference>
<evidence type="ECO:0000313" key="1">
    <source>
        <dbReference type="EMBL" id="CDB62210.1"/>
    </source>
</evidence>